<evidence type="ECO:0000313" key="1">
    <source>
        <dbReference type="EMBL" id="SDI75207.1"/>
    </source>
</evidence>
<reference evidence="1 2" key="1">
    <citation type="submission" date="2016-10" db="EMBL/GenBank/DDBJ databases">
        <authorList>
            <person name="de Groot N.N."/>
        </authorList>
    </citation>
    <scope>NUCLEOTIDE SEQUENCE [LARGE SCALE GENOMIC DNA]</scope>
    <source>
        <strain evidence="1 2">LMG 2247</strain>
    </source>
</reference>
<dbReference type="EMBL" id="FNCJ01000033">
    <property type="protein sequence ID" value="SDI75207.1"/>
    <property type="molecule type" value="Genomic_DNA"/>
</dbReference>
<proteinExistence type="predicted"/>
<dbReference type="AlphaFoldDB" id="A0A1G8N568"/>
<gene>
    <name evidence="1" type="ORF">SAMN05216466_13317</name>
</gene>
<accession>A0A1G8N568</accession>
<protein>
    <recommendedName>
        <fullName evidence="3">Fis family transcriptional regulator</fullName>
    </recommendedName>
</protein>
<sequence length="175" mass="18945">MGLKLLAKKPLLHLPTFNDPLMAKTIPFSGNTQAARARAAKAMLLPLPRDTAEGLALQVHLALDALRRGKGSVSAAQTVTQAMLLVAFIVEAGYGTLTSEALRTADALSAACFERGRATGEWMLDRAGYDVFAAIVTVYDFQLQKAPMWAITEASDRLDRFTAGEPYHAVNRKRA</sequence>
<name>A0A1G8N568_9BURK</name>
<evidence type="ECO:0008006" key="3">
    <source>
        <dbReference type="Google" id="ProtNLM"/>
    </source>
</evidence>
<dbReference type="Proteomes" id="UP000199706">
    <property type="component" value="Unassembled WGS sequence"/>
</dbReference>
<evidence type="ECO:0000313" key="2">
    <source>
        <dbReference type="Proteomes" id="UP000199706"/>
    </source>
</evidence>
<organism evidence="1 2">
    <name type="scientific">Paraburkholderia phenazinium</name>
    <dbReference type="NCBI Taxonomy" id="60549"/>
    <lineage>
        <taxon>Bacteria</taxon>
        <taxon>Pseudomonadati</taxon>
        <taxon>Pseudomonadota</taxon>
        <taxon>Betaproteobacteria</taxon>
        <taxon>Burkholderiales</taxon>
        <taxon>Burkholderiaceae</taxon>
        <taxon>Paraburkholderia</taxon>
    </lineage>
</organism>